<dbReference type="VEuPathDB" id="FungiDB:VP01_12145g1"/>
<dbReference type="Proteomes" id="UP000037035">
    <property type="component" value="Unassembled WGS sequence"/>
</dbReference>
<proteinExistence type="predicted"/>
<name>A0A0L6VQA7_9BASI</name>
<evidence type="ECO:0000313" key="2">
    <source>
        <dbReference type="Proteomes" id="UP000037035"/>
    </source>
</evidence>
<dbReference type="OrthoDB" id="2518918at2759"/>
<gene>
    <name evidence="1" type="ORF">VP01_12145g1</name>
</gene>
<protein>
    <submittedName>
        <fullName evidence="1">Uncharacterized protein</fullName>
    </submittedName>
</protein>
<organism evidence="1 2">
    <name type="scientific">Puccinia sorghi</name>
    <dbReference type="NCBI Taxonomy" id="27349"/>
    <lineage>
        <taxon>Eukaryota</taxon>
        <taxon>Fungi</taxon>
        <taxon>Dikarya</taxon>
        <taxon>Basidiomycota</taxon>
        <taxon>Pucciniomycotina</taxon>
        <taxon>Pucciniomycetes</taxon>
        <taxon>Pucciniales</taxon>
        <taxon>Pucciniaceae</taxon>
        <taxon>Puccinia</taxon>
    </lineage>
</organism>
<comment type="caution">
    <text evidence="1">The sequence shown here is derived from an EMBL/GenBank/DDBJ whole genome shotgun (WGS) entry which is preliminary data.</text>
</comment>
<accession>A0A0L6VQA7</accession>
<evidence type="ECO:0000313" key="1">
    <source>
        <dbReference type="EMBL" id="KNZ62863.1"/>
    </source>
</evidence>
<sequence length="148" mass="17055">MNDQNALSNIEARFTQMQNILNHQNNVIHELTAQNPSKISFADNIKRQFLKSPLKFYKEVNPHKPTLSFDSSNYLEWETAIDRTLQHVFILETSFLNNERDRFLGLDVLENKAVAALMCSTLDDALLSIVELQELSSSKELFVILRSK</sequence>
<dbReference type="EMBL" id="LAVV01002383">
    <property type="protein sequence ID" value="KNZ62863.1"/>
    <property type="molecule type" value="Genomic_DNA"/>
</dbReference>
<keyword evidence="2" id="KW-1185">Reference proteome</keyword>
<reference evidence="1 2" key="1">
    <citation type="submission" date="2015-08" db="EMBL/GenBank/DDBJ databases">
        <title>Next Generation Sequencing and Analysis of the Genome of Puccinia sorghi L Schw, the Causal Agent of Maize Common Rust.</title>
        <authorList>
            <person name="Rochi L."/>
            <person name="Burguener G."/>
            <person name="Darino M."/>
            <person name="Turjanski A."/>
            <person name="Kreff E."/>
            <person name="Dieguez M.J."/>
            <person name="Sacco F."/>
        </authorList>
    </citation>
    <scope>NUCLEOTIDE SEQUENCE [LARGE SCALE GENOMIC DNA]</scope>
    <source>
        <strain evidence="1 2">RO10H11247</strain>
    </source>
</reference>
<dbReference type="AlphaFoldDB" id="A0A0L6VQA7"/>
<feature type="non-terminal residue" evidence="1">
    <location>
        <position position="148"/>
    </location>
</feature>